<keyword evidence="4" id="KW-1133">Transmembrane helix</keyword>
<comment type="caution">
    <text evidence="6">The sequence shown here is derived from an EMBL/GenBank/DDBJ whole genome shotgun (WGS) entry which is preliminary data.</text>
</comment>
<evidence type="ECO:0000256" key="3">
    <source>
        <dbReference type="ARBA" id="ARBA00023012"/>
    </source>
</evidence>
<reference evidence="6 7" key="1">
    <citation type="submission" date="2023-12" db="EMBL/GenBank/DDBJ databases">
        <title>Novel species of the genus Arcicella isolated from rivers.</title>
        <authorList>
            <person name="Lu H."/>
        </authorList>
    </citation>
    <scope>NUCLEOTIDE SEQUENCE [LARGE SCALE GENOMIC DNA]</scope>
    <source>
        <strain evidence="6 7">DC2W</strain>
    </source>
</reference>
<dbReference type="Pfam" id="PF02518">
    <property type="entry name" value="HATPase_c"/>
    <property type="match status" value="1"/>
</dbReference>
<evidence type="ECO:0000313" key="7">
    <source>
        <dbReference type="Proteomes" id="UP001303899"/>
    </source>
</evidence>
<dbReference type="Gene3D" id="2.130.10.10">
    <property type="entry name" value="YVTN repeat-like/Quinoprotein amine dehydrogenase"/>
    <property type="match status" value="4"/>
</dbReference>
<accession>A0ABU5SA38</accession>
<dbReference type="InterPro" id="IPR011712">
    <property type="entry name" value="Sig_transdc_His_kin_sub3_dim/P"/>
</dbReference>
<dbReference type="Proteomes" id="UP001303899">
    <property type="component" value="Unassembled WGS sequence"/>
</dbReference>
<keyword evidence="2 6" id="KW-0418">Kinase</keyword>
<dbReference type="InterPro" id="IPR050482">
    <property type="entry name" value="Sensor_HK_TwoCompSys"/>
</dbReference>
<dbReference type="Gene3D" id="2.60.40.10">
    <property type="entry name" value="Immunoglobulins"/>
    <property type="match status" value="1"/>
</dbReference>
<sequence length="977" mass="111606">MKNIQKNVAQIKVNELETISTKDGLPTNEVYHLAKDKKAFLWLATRKGLFRYDGYEFLSIGPKAFAEKISLLDDQHLIVSLSSTGIFNINTETLTATEIASPKWSDDNPDNDHFNNVFVDAKKRIWCGDFHHAKFYDEKNKRWHLFRLFTNTAEDVTSIRFFQDSQQKVWILALNKLYFFDEKRRKPVLFKTFPKSITLRTIAEYGNSFYLGTLQKKLIALNINTKSIQEYQEGLNDTEINDVLFYKDLGLQKCLVATSGGLYTFDIFSQKFSYIDQFSQIKPRFTALYLDNQLQKIWIASDAGLLKYQNGKKSCETIFIPPSVVQLPVTINAFLKPNSKEIYLGLSHSGILKYHQQNGTFTKLDLPSEVSVNKMAITQEGDLLLATTKGIYQLPKNGKALKRIFPSISSNIKVICINRKNQVWLSSEYQPIQVFSYPEQQTLKLWNDKVKNEFWTKSLVNDMLLSDDGKVWLASWYSPGFGICYFDEKKQGFIQVADLKQNIKRHNQFIGDYFLALANRNHQIFASGYGGFNVLDNEGKILSELEVNKAKDNFPDDYFAKIDVDSQGSIWVGTFDGLLRFSPDFKQYAKFIEEDGLISNNTSNGFLLDNESKLWIGQKNGINILKINELAKSEEPAVFLSTFETLGGTKISNQSALVKLLRYQNNLSLSFSPLNFAPAAKNQFRYRLLGINQNWVNNGTNNRLVFVDLQPNTYQLEVSIGTNHGVWSKKPYLITFTIEPSFIETIWFKLLILMCLSLIAYVFYRYRINQILKIEQLRTEISADLHDDVGATLSSISILSTLVQHQVKDSPTAQKYLNTILEDTSSLQNKLEEIVWSLRSDRDTVGQLTARIRRIGAEIFEAKGINYEFEVDDSIGHLKLSMDFRRNLLLIAKEAVNNLAKYSECKQVKISILKVKGNLELIVRDDGKGFENTNIEGNGLRNMRARASKMKGKLTVYSKIGIGTEVKLVVSLTQIGD</sequence>
<evidence type="ECO:0000256" key="1">
    <source>
        <dbReference type="ARBA" id="ARBA00022679"/>
    </source>
</evidence>
<keyword evidence="4" id="KW-0472">Membrane</keyword>
<dbReference type="PROSITE" id="PS50109">
    <property type="entry name" value="HIS_KIN"/>
    <property type="match status" value="1"/>
</dbReference>
<dbReference type="CDD" id="cd16917">
    <property type="entry name" value="HATPase_UhpB-NarQ-NarX-like"/>
    <property type="match status" value="1"/>
</dbReference>
<evidence type="ECO:0000259" key="5">
    <source>
        <dbReference type="PROSITE" id="PS50109"/>
    </source>
</evidence>
<dbReference type="Gene3D" id="3.30.565.10">
    <property type="entry name" value="Histidine kinase-like ATPase, C-terminal domain"/>
    <property type="match status" value="1"/>
</dbReference>
<proteinExistence type="predicted"/>
<evidence type="ECO:0000256" key="2">
    <source>
        <dbReference type="ARBA" id="ARBA00022777"/>
    </source>
</evidence>
<gene>
    <name evidence="6" type="ORF">VB776_20565</name>
</gene>
<dbReference type="InterPro" id="IPR013783">
    <property type="entry name" value="Ig-like_fold"/>
</dbReference>
<dbReference type="GO" id="GO:0016301">
    <property type="term" value="F:kinase activity"/>
    <property type="evidence" value="ECO:0007669"/>
    <property type="project" value="UniProtKB-KW"/>
</dbReference>
<name>A0ABU5SA38_9BACT</name>
<keyword evidence="3" id="KW-0902">Two-component regulatory system</keyword>
<dbReference type="InterPro" id="IPR015943">
    <property type="entry name" value="WD40/YVTN_repeat-like_dom_sf"/>
</dbReference>
<feature type="transmembrane region" description="Helical" evidence="4">
    <location>
        <begin position="746"/>
        <end position="764"/>
    </location>
</feature>
<keyword evidence="7" id="KW-1185">Reference proteome</keyword>
<dbReference type="InterPro" id="IPR011123">
    <property type="entry name" value="Y_Y_Y"/>
</dbReference>
<dbReference type="Pfam" id="PF07495">
    <property type="entry name" value="Y_Y_Y"/>
    <property type="match status" value="1"/>
</dbReference>
<keyword evidence="4" id="KW-0812">Transmembrane</keyword>
<dbReference type="Pfam" id="PF07730">
    <property type="entry name" value="HisKA_3"/>
    <property type="match status" value="1"/>
</dbReference>
<evidence type="ECO:0000256" key="4">
    <source>
        <dbReference type="SAM" id="Phobius"/>
    </source>
</evidence>
<dbReference type="InterPro" id="IPR003594">
    <property type="entry name" value="HATPase_dom"/>
</dbReference>
<dbReference type="SUPFAM" id="SSF55874">
    <property type="entry name" value="ATPase domain of HSP90 chaperone/DNA topoisomerase II/histidine kinase"/>
    <property type="match status" value="1"/>
</dbReference>
<dbReference type="PANTHER" id="PTHR24421:SF63">
    <property type="entry name" value="SENSOR HISTIDINE KINASE DESK"/>
    <property type="match status" value="1"/>
</dbReference>
<dbReference type="InterPro" id="IPR005467">
    <property type="entry name" value="His_kinase_dom"/>
</dbReference>
<dbReference type="PANTHER" id="PTHR24421">
    <property type="entry name" value="NITRATE/NITRITE SENSOR PROTEIN NARX-RELATED"/>
    <property type="match status" value="1"/>
</dbReference>
<protein>
    <submittedName>
        <fullName evidence="6">Histidine kinase</fullName>
    </submittedName>
</protein>
<dbReference type="SUPFAM" id="SSF63829">
    <property type="entry name" value="Calcium-dependent phosphotriesterase"/>
    <property type="match status" value="2"/>
</dbReference>
<dbReference type="RefSeq" id="WP_323698754.1">
    <property type="nucleotide sequence ID" value="NZ_JAYGIL010000034.1"/>
</dbReference>
<feature type="domain" description="Histidine kinase" evidence="5">
    <location>
        <begin position="784"/>
        <end position="974"/>
    </location>
</feature>
<evidence type="ECO:0000313" key="6">
    <source>
        <dbReference type="EMBL" id="MEA5405343.1"/>
    </source>
</evidence>
<dbReference type="InterPro" id="IPR036890">
    <property type="entry name" value="HATPase_C_sf"/>
</dbReference>
<organism evidence="6 7">
    <name type="scientific">Arcicella gelida</name>
    <dbReference type="NCBI Taxonomy" id="2984195"/>
    <lineage>
        <taxon>Bacteria</taxon>
        <taxon>Pseudomonadati</taxon>
        <taxon>Bacteroidota</taxon>
        <taxon>Cytophagia</taxon>
        <taxon>Cytophagales</taxon>
        <taxon>Flectobacillaceae</taxon>
        <taxon>Arcicella</taxon>
    </lineage>
</organism>
<dbReference type="Gene3D" id="1.20.5.1930">
    <property type="match status" value="1"/>
</dbReference>
<dbReference type="EMBL" id="JAYGIL010000034">
    <property type="protein sequence ID" value="MEA5405343.1"/>
    <property type="molecule type" value="Genomic_DNA"/>
</dbReference>
<dbReference type="SUPFAM" id="SSF69322">
    <property type="entry name" value="Tricorn protease domain 2"/>
    <property type="match status" value="1"/>
</dbReference>
<keyword evidence="1" id="KW-0808">Transferase</keyword>